<evidence type="ECO:0000256" key="7">
    <source>
        <dbReference type="SAM" id="SignalP"/>
    </source>
</evidence>
<dbReference type="Pfam" id="PF00200">
    <property type="entry name" value="Disintegrin"/>
    <property type="match status" value="1"/>
</dbReference>
<feature type="transmembrane region" description="Helical" evidence="6">
    <location>
        <begin position="721"/>
        <end position="741"/>
    </location>
</feature>
<dbReference type="PROSITE" id="PS50214">
    <property type="entry name" value="DISINTEGRIN_2"/>
    <property type="match status" value="1"/>
</dbReference>
<feature type="region of interest" description="Disordered" evidence="5">
    <location>
        <begin position="799"/>
        <end position="826"/>
    </location>
</feature>
<keyword evidence="4" id="KW-0862">Zinc</keyword>
<feature type="binding site" evidence="4">
    <location>
        <position position="444"/>
    </location>
    <ligand>
        <name>Zn(2+)</name>
        <dbReference type="ChEBI" id="CHEBI:29105"/>
        <note>catalytic</note>
    </ligand>
</feature>
<dbReference type="GO" id="GO:0006508">
    <property type="term" value="P:proteolysis"/>
    <property type="evidence" value="ECO:0007669"/>
    <property type="project" value="InterPro"/>
</dbReference>
<feature type="domain" description="Peptidase M12B" evidence="9">
    <location>
        <begin position="279"/>
        <end position="507"/>
    </location>
</feature>
<comment type="function">
    <text evidence="2">Probable zinc protease.</text>
</comment>
<reference evidence="10 11" key="1">
    <citation type="submission" date="2017-03" db="EMBL/GenBank/DDBJ databases">
        <title>Genomes of endolithic fungi from Antarctica.</title>
        <authorList>
            <person name="Coleine C."/>
            <person name="Masonjones S."/>
            <person name="Stajich J.E."/>
        </authorList>
    </citation>
    <scope>NUCLEOTIDE SEQUENCE [LARGE SCALE GENOMIC DNA]</scope>
    <source>
        <strain evidence="10 11">CCFEE 6315</strain>
    </source>
</reference>
<dbReference type="GO" id="GO:0046872">
    <property type="term" value="F:metal ion binding"/>
    <property type="evidence" value="ECO:0007669"/>
    <property type="project" value="UniProtKB-KW"/>
</dbReference>
<dbReference type="InterPro" id="IPR006586">
    <property type="entry name" value="ADAM_Cys-rich"/>
</dbReference>
<dbReference type="Pfam" id="PF13688">
    <property type="entry name" value="Reprolysin_5"/>
    <property type="match status" value="1"/>
</dbReference>
<feature type="binding site" evidence="4">
    <location>
        <position position="448"/>
    </location>
    <ligand>
        <name>Zn(2+)</name>
        <dbReference type="ChEBI" id="CHEBI:29105"/>
        <note>catalytic</note>
    </ligand>
</feature>
<accession>A0A4U0UC57</accession>
<feature type="region of interest" description="Disordered" evidence="5">
    <location>
        <begin position="748"/>
        <end position="778"/>
    </location>
</feature>
<keyword evidence="1" id="KW-1015">Disulfide bond</keyword>
<evidence type="ECO:0000256" key="1">
    <source>
        <dbReference type="ARBA" id="ARBA00023157"/>
    </source>
</evidence>
<evidence type="ECO:0000256" key="6">
    <source>
        <dbReference type="SAM" id="Phobius"/>
    </source>
</evidence>
<feature type="binding site" evidence="4">
    <location>
        <position position="454"/>
    </location>
    <ligand>
        <name>Zn(2+)</name>
        <dbReference type="ChEBI" id="CHEBI:29105"/>
        <note>catalytic</note>
    </ligand>
</feature>
<name>A0A4U0UC57_9PEZI</name>
<keyword evidence="4" id="KW-0479">Metal-binding</keyword>
<dbReference type="Gene3D" id="3.40.390.10">
    <property type="entry name" value="Collagenase (Catalytic Domain)"/>
    <property type="match status" value="1"/>
</dbReference>
<dbReference type="AlphaFoldDB" id="A0A4U0UC57"/>
<comment type="caution">
    <text evidence="10">The sequence shown here is derived from an EMBL/GenBank/DDBJ whole genome shotgun (WGS) entry which is preliminary data.</text>
</comment>
<dbReference type="PANTHER" id="PTHR11905">
    <property type="entry name" value="ADAM A DISINTEGRIN AND METALLOPROTEASE DOMAIN"/>
    <property type="match status" value="1"/>
</dbReference>
<protein>
    <recommendedName>
        <fullName evidence="3">Disintegrin and metalloproteinase domain-containing protein B</fullName>
    </recommendedName>
</protein>
<dbReference type="GO" id="GO:0004222">
    <property type="term" value="F:metalloendopeptidase activity"/>
    <property type="evidence" value="ECO:0007669"/>
    <property type="project" value="InterPro"/>
</dbReference>
<dbReference type="CDD" id="cd04271">
    <property type="entry name" value="ZnMc_ADAM_fungal"/>
    <property type="match status" value="1"/>
</dbReference>
<dbReference type="InterPro" id="IPR036436">
    <property type="entry name" value="Disintegrin_dom_sf"/>
</dbReference>
<dbReference type="Proteomes" id="UP000308549">
    <property type="component" value="Unassembled WGS sequence"/>
</dbReference>
<evidence type="ECO:0000256" key="3">
    <source>
        <dbReference type="ARBA" id="ARBA00074021"/>
    </source>
</evidence>
<dbReference type="PANTHER" id="PTHR11905:SF159">
    <property type="entry name" value="ADAM METALLOPROTEASE"/>
    <property type="match status" value="1"/>
</dbReference>
<evidence type="ECO:0000256" key="5">
    <source>
        <dbReference type="SAM" id="MobiDB-lite"/>
    </source>
</evidence>
<keyword evidence="6" id="KW-1133">Transmembrane helix</keyword>
<proteinExistence type="predicted"/>
<dbReference type="InterPro" id="IPR024079">
    <property type="entry name" value="MetalloPept_cat_dom_sf"/>
</dbReference>
<keyword evidence="6" id="KW-0812">Transmembrane</keyword>
<dbReference type="Gene3D" id="4.10.70.10">
    <property type="entry name" value="Disintegrin domain"/>
    <property type="match status" value="1"/>
</dbReference>
<dbReference type="OrthoDB" id="5951731at2759"/>
<keyword evidence="11" id="KW-1185">Reference proteome</keyword>
<feature type="domain" description="Disintegrin" evidence="8">
    <location>
        <begin position="532"/>
        <end position="621"/>
    </location>
</feature>
<evidence type="ECO:0000256" key="2">
    <source>
        <dbReference type="ARBA" id="ARBA00056552"/>
    </source>
</evidence>
<dbReference type="SMART" id="SM00050">
    <property type="entry name" value="DISIN"/>
    <property type="match status" value="1"/>
</dbReference>
<dbReference type="SMART" id="SM00608">
    <property type="entry name" value="ACR"/>
    <property type="match status" value="1"/>
</dbReference>
<dbReference type="EMBL" id="NAJL01000004">
    <property type="protein sequence ID" value="TKA32854.1"/>
    <property type="molecule type" value="Genomic_DNA"/>
</dbReference>
<feature type="active site" evidence="4">
    <location>
        <position position="445"/>
    </location>
</feature>
<evidence type="ECO:0000259" key="9">
    <source>
        <dbReference type="PROSITE" id="PS50215"/>
    </source>
</evidence>
<dbReference type="PROSITE" id="PS50215">
    <property type="entry name" value="ADAM_MEPRO"/>
    <property type="match status" value="1"/>
</dbReference>
<evidence type="ECO:0000313" key="11">
    <source>
        <dbReference type="Proteomes" id="UP000308549"/>
    </source>
</evidence>
<dbReference type="SUPFAM" id="SSF57552">
    <property type="entry name" value="Blood coagulation inhibitor (disintegrin)"/>
    <property type="match status" value="1"/>
</dbReference>
<dbReference type="SUPFAM" id="SSF55486">
    <property type="entry name" value="Metalloproteases ('zincins'), catalytic domain"/>
    <property type="match status" value="1"/>
</dbReference>
<dbReference type="InterPro" id="IPR001762">
    <property type="entry name" value="Disintegrin_dom"/>
</dbReference>
<comment type="caution">
    <text evidence="4">Lacks conserved residue(s) required for the propagation of feature annotation.</text>
</comment>
<dbReference type="InterPro" id="IPR001590">
    <property type="entry name" value="Peptidase_M12B"/>
</dbReference>
<evidence type="ECO:0000256" key="4">
    <source>
        <dbReference type="PROSITE-ProRule" id="PRU00276"/>
    </source>
</evidence>
<sequence length="826" mass="87734">MRGLPFQLLSLAAAVLAPVVKASSTIRNPISALSTLQNATIHTPRHRVTALSDFDLTFNLQDDLFVKLRLEPNHDILAEDATVSYLAPDGSVSHTETVDRREHKVYKGDAWIKKPNVGQTRYQKVGWARVTVARDGALPHLEGAFVINRDHHHIQSSSNYARTRHPMDPEIDELGDDGREYMVVWRDSDILPSASQLKHQDLRRDEDVPSCQADVLSFNSQPDHPVHVGMSKREAKTFGAMDFSHLFGKRQIDSTTGGNSAGVNLASTIGDTSGCPSTRKVALIGVATDCTYTNSFNSTQSVRENVINQMNTASALYERTFNISLGLQNLTVSPASCPGTPAQATEWNQDCSDNVDIQDRLNMFSAWRGLQSDNNALWTLLSTCNTGTAVGLAWLGQACVQDAITTNTSTTGNGASTGSGAETVAGANVVIRSQGANEWQVLAHEIGHTFGAVHDCTSETCADQNTVSAQQCCPLSANTCDAGEQYIMNPSTSPGAEDFSMCSVGNICSALGRGSVQSTCLSENRQVDLISGQECGNGIVEKGEDCDCGGEEGCAGNTCCDASTCKFTSGSVCDDSNEDCCSGCQLASNGTVCRESTGQCDPQEVCSGTSATCPPDSSSPNGESCGKGVYCANGQCTSRDQQCKTVMGSYTLGNDTSSCYHSGCTITCKSPEFGVGVCYSLQQNFLDGTSCGGGGRCQNGQCKGSSVGGEVKSWINDHKGIVIGICAAIGALILFAICGCLTRSCRRQRRGPRHPPPPPAGGWQGWNNGPRGPPMQQRGNGFVPYQAPPQHASHGWFDQGAGGWNAPPVPPPAYAPRDYGASTRYA</sequence>
<organism evidence="10 11">
    <name type="scientific">Salinomyces thailandicus</name>
    <dbReference type="NCBI Taxonomy" id="706561"/>
    <lineage>
        <taxon>Eukaryota</taxon>
        <taxon>Fungi</taxon>
        <taxon>Dikarya</taxon>
        <taxon>Ascomycota</taxon>
        <taxon>Pezizomycotina</taxon>
        <taxon>Dothideomycetes</taxon>
        <taxon>Dothideomycetidae</taxon>
        <taxon>Mycosphaerellales</taxon>
        <taxon>Teratosphaeriaceae</taxon>
        <taxon>Salinomyces</taxon>
    </lineage>
</organism>
<evidence type="ECO:0000313" key="10">
    <source>
        <dbReference type="EMBL" id="TKA32854.1"/>
    </source>
</evidence>
<feature type="signal peptide" evidence="7">
    <location>
        <begin position="1"/>
        <end position="22"/>
    </location>
</feature>
<gene>
    <name evidence="10" type="ORF">B0A50_01080</name>
</gene>
<dbReference type="FunFam" id="4.10.70.10:FF:000003">
    <property type="entry name" value="Disintegrin and metalloproteinase domain-containing protein 17"/>
    <property type="match status" value="1"/>
</dbReference>
<feature type="chain" id="PRO_5020247180" description="Disintegrin and metalloproteinase domain-containing protein B" evidence="7">
    <location>
        <begin position="23"/>
        <end position="826"/>
    </location>
</feature>
<dbReference type="InterPro" id="IPR034028">
    <property type="entry name" value="ZnMc_ADAM_fungal"/>
</dbReference>
<evidence type="ECO:0000259" key="8">
    <source>
        <dbReference type="PROSITE" id="PS50214"/>
    </source>
</evidence>
<keyword evidence="7" id="KW-0732">Signal</keyword>
<keyword evidence="6" id="KW-0472">Membrane</keyword>